<dbReference type="InterPro" id="IPR011992">
    <property type="entry name" value="EF-hand-dom_pair"/>
</dbReference>
<evidence type="ECO:0000256" key="13">
    <source>
        <dbReference type="ARBA" id="ARBA00025707"/>
    </source>
</evidence>
<reference evidence="18" key="2">
    <citation type="journal article" date="2015" name="Gigascience">
        <title>Reconstructing a comprehensive transcriptome assembly of a white-pupal translocated strain of the pest fruit fly Bactrocera cucurbitae.</title>
        <authorList>
            <person name="Sim S.B."/>
            <person name="Calla B."/>
            <person name="Hall B."/>
            <person name="DeRego T."/>
            <person name="Geib S.M."/>
        </authorList>
    </citation>
    <scope>NUCLEOTIDE SEQUENCE</scope>
</reference>
<evidence type="ECO:0000256" key="10">
    <source>
        <dbReference type="ARBA" id="ARBA00023209"/>
    </source>
</evidence>
<dbReference type="Pfam" id="PF01553">
    <property type="entry name" value="Acyltransferase"/>
    <property type="match status" value="1"/>
</dbReference>
<dbReference type="UniPathway" id="UPA00085"/>
<evidence type="ECO:0000256" key="6">
    <source>
        <dbReference type="ARBA" id="ARBA00022692"/>
    </source>
</evidence>
<dbReference type="SMART" id="SM00563">
    <property type="entry name" value="PlsC"/>
    <property type="match status" value="1"/>
</dbReference>
<evidence type="ECO:0000259" key="16">
    <source>
        <dbReference type="PROSITE" id="PS50222"/>
    </source>
</evidence>
<proteinExistence type="inferred from homology"/>
<dbReference type="GO" id="GO:0016020">
    <property type="term" value="C:membrane"/>
    <property type="evidence" value="ECO:0007669"/>
    <property type="project" value="UniProtKB-SubCell"/>
</dbReference>
<dbReference type="EMBL" id="GBXI01012125">
    <property type="protein sequence ID" value="JAD02167.1"/>
    <property type="molecule type" value="Transcribed_RNA"/>
</dbReference>
<organism evidence="18">
    <name type="scientific">Zeugodacus cucurbitae</name>
    <name type="common">Melon fruit fly</name>
    <name type="synonym">Bactrocera cucurbitae</name>
    <dbReference type="NCBI Taxonomy" id="28588"/>
    <lineage>
        <taxon>Eukaryota</taxon>
        <taxon>Metazoa</taxon>
        <taxon>Ecdysozoa</taxon>
        <taxon>Arthropoda</taxon>
        <taxon>Hexapoda</taxon>
        <taxon>Insecta</taxon>
        <taxon>Pterygota</taxon>
        <taxon>Neoptera</taxon>
        <taxon>Endopterygota</taxon>
        <taxon>Diptera</taxon>
        <taxon>Brachycera</taxon>
        <taxon>Muscomorpha</taxon>
        <taxon>Tephritoidea</taxon>
        <taxon>Tephritidae</taxon>
        <taxon>Zeugodacus</taxon>
        <taxon>Zeugodacus</taxon>
    </lineage>
</organism>
<evidence type="ECO:0000256" key="8">
    <source>
        <dbReference type="ARBA" id="ARBA00023098"/>
    </source>
</evidence>
<comment type="similarity">
    <text evidence="3">Belongs to the 1-acyl-sn-glycerol-3-phosphate acyltransferase family.</text>
</comment>
<evidence type="ECO:0000256" key="1">
    <source>
        <dbReference type="ARBA" id="ARBA00004370"/>
    </source>
</evidence>
<dbReference type="SUPFAM" id="SSF69593">
    <property type="entry name" value="Glycerol-3-phosphate (1)-acyltransferase"/>
    <property type="match status" value="1"/>
</dbReference>
<feature type="region of interest" description="Disordered" evidence="14">
    <location>
        <begin position="1"/>
        <end position="28"/>
    </location>
</feature>
<name>A0A0A1X7Q8_ZEUCU</name>
<evidence type="ECO:0000256" key="11">
    <source>
        <dbReference type="ARBA" id="ARBA00023264"/>
    </source>
</evidence>
<evidence type="ECO:0000313" key="18">
    <source>
        <dbReference type="EMBL" id="JAD06931.1"/>
    </source>
</evidence>
<dbReference type="SUPFAM" id="SSF47473">
    <property type="entry name" value="EF-hand"/>
    <property type="match status" value="1"/>
</dbReference>
<evidence type="ECO:0000256" key="9">
    <source>
        <dbReference type="ARBA" id="ARBA00023136"/>
    </source>
</evidence>
<keyword evidence="12 18" id="KW-0012">Acyltransferase</keyword>
<dbReference type="GO" id="GO:0008374">
    <property type="term" value="F:O-acyltransferase activity"/>
    <property type="evidence" value="ECO:0007669"/>
    <property type="project" value="InterPro"/>
</dbReference>
<dbReference type="InterPro" id="IPR002123">
    <property type="entry name" value="Plipid/glycerol_acylTrfase"/>
</dbReference>
<dbReference type="CDD" id="cd07991">
    <property type="entry name" value="LPLAT_LPCAT1-like"/>
    <property type="match status" value="1"/>
</dbReference>
<dbReference type="EMBL" id="GBXI01007361">
    <property type="protein sequence ID" value="JAD06931.1"/>
    <property type="molecule type" value="Transcribed_RNA"/>
</dbReference>
<dbReference type="PROSITE" id="PS50222">
    <property type="entry name" value="EF_HAND_2"/>
    <property type="match status" value="1"/>
</dbReference>
<keyword evidence="5 18" id="KW-0808">Transferase</keyword>
<dbReference type="PANTHER" id="PTHR23063">
    <property type="entry name" value="PHOSPHOLIPID ACYLTRANSFERASE"/>
    <property type="match status" value="1"/>
</dbReference>
<protein>
    <submittedName>
        <fullName evidence="18">1-acylglycerophosphocholine O-acyltransferase 1</fullName>
    </submittedName>
</protein>
<dbReference type="GeneID" id="105213733"/>
<dbReference type="OrthoDB" id="272512at2759"/>
<feature type="transmembrane region" description="Helical" evidence="15">
    <location>
        <begin position="73"/>
        <end position="106"/>
    </location>
</feature>
<evidence type="ECO:0000256" key="12">
    <source>
        <dbReference type="ARBA" id="ARBA00023315"/>
    </source>
</evidence>
<dbReference type="GO" id="GO:0042171">
    <property type="term" value="F:lysophosphatidic acid acyltransferase activity"/>
    <property type="evidence" value="ECO:0007669"/>
    <property type="project" value="TreeGrafter"/>
</dbReference>
<comment type="pathway">
    <text evidence="2">Lipid metabolism; phospholipid metabolism.</text>
</comment>
<accession>A0A0A1X7Q8</accession>
<feature type="domain" description="EF-hand" evidence="16">
    <location>
        <begin position="480"/>
        <end position="515"/>
    </location>
</feature>
<dbReference type="InterPro" id="IPR002048">
    <property type="entry name" value="EF_hand_dom"/>
</dbReference>
<evidence type="ECO:0000256" key="5">
    <source>
        <dbReference type="ARBA" id="ARBA00022679"/>
    </source>
</evidence>
<dbReference type="Gene3D" id="1.10.238.10">
    <property type="entry name" value="EF-hand"/>
    <property type="match status" value="1"/>
</dbReference>
<evidence type="ECO:0000256" key="2">
    <source>
        <dbReference type="ARBA" id="ARBA00005074"/>
    </source>
</evidence>
<evidence type="ECO:0000256" key="7">
    <source>
        <dbReference type="ARBA" id="ARBA00022989"/>
    </source>
</evidence>
<dbReference type="EMBL" id="GBXI01000916">
    <property type="protein sequence ID" value="JAD13376.1"/>
    <property type="molecule type" value="Transcribed_RNA"/>
</dbReference>
<dbReference type="GO" id="GO:0005509">
    <property type="term" value="F:calcium ion binding"/>
    <property type="evidence" value="ECO:0007669"/>
    <property type="project" value="InterPro"/>
</dbReference>
<keyword evidence="9 15" id="KW-0472">Membrane</keyword>
<dbReference type="GO" id="GO:0008654">
    <property type="term" value="P:phospholipid biosynthetic process"/>
    <property type="evidence" value="ECO:0007669"/>
    <property type="project" value="UniProtKB-KW"/>
</dbReference>
<evidence type="ECO:0000313" key="19">
    <source>
        <dbReference type="EMBL" id="JAD13376.1"/>
    </source>
</evidence>
<keyword evidence="6 15" id="KW-0812">Transmembrane</keyword>
<sequence>MTTSAFKSKRNNAASNDTEADGHISNDVNTAELNHTMEKRDSEEDAWSSTGYNYINPFVHRLQIDNNIDLAKIYVLTVLLMPIRVFGCLLSLLSAWMFACIGLYGLTLDDLKAKPITGWRRQFQRITAGAIRTLFAAGTFHHVKLIGERASPKQAPIMVVAPHSSYVDSIIVVTTGPPSIVAKRETSEIPLLGKIINFAQPIYVQREDPNSRQNTIREIVERARSEDEWPQVVIFAEGTCTNRKALIKFKPGAFYPGVPVQPVLLKYPNKYDSFTWTWDGPGVLKLLWMTMAQFYSRCEIEFLPVYTPSEEEKADANLYAKNVREVMAKALDVPTSEYSFEDVITMSRAKDMRVPFPGDIIEIERVLHNLGFLPDSVRDQELVADFLSLNNTDRLDIFTFAELLRIDPQNSQLHQLFALLDHHHKYTINLKSFLICSQFLKLKNEEIIVFLRAIANLYTESTQRIVRQNFARILRHTGKMTPEKCDALFFAIDSANKGCISFDEFERYTKDQPQYKFLYKKQEHLRRTQAGGNVKRQI</sequence>
<evidence type="ECO:0000256" key="4">
    <source>
        <dbReference type="ARBA" id="ARBA00022516"/>
    </source>
</evidence>
<dbReference type="CTD" id="31899"/>
<keyword evidence="4" id="KW-0444">Lipid biosynthesis</keyword>
<keyword evidence="11" id="KW-1208">Phospholipid metabolism</keyword>
<dbReference type="GO" id="GO:0005783">
    <property type="term" value="C:endoplasmic reticulum"/>
    <property type="evidence" value="ECO:0007669"/>
    <property type="project" value="TreeGrafter"/>
</dbReference>
<dbReference type="PANTHER" id="PTHR23063:SF52">
    <property type="entry name" value="LYSOPHOSPHATIDYLCHOLINE ACYLTRANSFERASE"/>
    <property type="match status" value="1"/>
</dbReference>
<feature type="compositionally biased region" description="Polar residues" evidence="14">
    <location>
        <begin position="1"/>
        <end position="17"/>
    </location>
</feature>
<reference evidence="18" key="1">
    <citation type="submission" date="2014-11" db="EMBL/GenBank/DDBJ databases">
        <authorList>
            <person name="Geib S."/>
        </authorList>
    </citation>
    <scope>NUCLEOTIDE SEQUENCE</scope>
</reference>
<evidence type="ECO:0000256" key="14">
    <source>
        <dbReference type="SAM" id="MobiDB-lite"/>
    </source>
</evidence>
<evidence type="ECO:0000256" key="3">
    <source>
        <dbReference type="ARBA" id="ARBA00008655"/>
    </source>
</evidence>
<keyword evidence="7 15" id="KW-1133">Transmembrane helix</keyword>
<evidence type="ECO:0000256" key="15">
    <source>
        <dbReference type="SAM" id="Phobius"/>
    </source>
</evidence>
<comment type="pathway">
    <text evidence="13">Phospholipid metabolism.</text>
</comment>
<evidence type="ECO:0000313" key="17">
    <source>
        <dbReference type="EMBL" id="JAD02167.1"/>
    </source>
</evidence>
<dbReference type="InterPro" id="IPR045252">
    <property type="entry name" value="LPCAT1-like"/>
</dbReference>
<gene>
    <name evidence="18" type="primary">CG32699_0</name>
    <name evidence="19" type="synonym">CG32699_1</name>
    <name evidence="17" type="synonym">CG32699_2</name>
    <name evidence="17" type="ORF">g.41848</name>
    <name evidence="18" type="ORF">g.41849</name>
    <name evidence="19" type="ORF">g.41850</name>
</gene>
<keyword evidence="8" id="KW-0443">Lipid metabolism</keyword>
<dbReference type="AlphaFoldDB" id="A0A0A1X7Q8"/>
<comment type="subcellular location">
    <subcellularLocation>
        <location evidence="1">Membrane</location>
    </subcellularLocation>
</comment>
<keyword evidence="10" id="KW-0594">Phospholipid biosynthesis</keyword>